<evidence type="ECO:0008006" key="23">
    <source>
        <dbReference type="Google" id="ProtNLM"/>
    </source>
</evidence>
<dbReference type="PANTHER" id="PTHR18966">
    <property type="entry name" value="IONOTROPIC GLUTAMATE RECEPTOR"/>
    <property type="match status" value="1"/>
</dbReference>
<keyword evidence="13" id="KW-0407">Ion channel</keyword>
<feature type="site" description="Interaction with the cone snail toxin Con-ikot-ikot" evidence="16">
    <location>
        <position position="283"/>
    </location>
</feature>
<feature type="site" description="Crucial to convey clamshell closure to channel opening" evidence="16">
    <location>
        <position position="256"/>
    </location>
</feature>
<dbReference type="GO" id="GO:0045211">
    <property type="term" value="C:postsynaptic membrane"/>
    <property type="evidence" value="ECO:0007669"/>
    <property type="project" value="UniProtKB-SubCell"/>
</dbReference>
<feature type="binding site" evidence="15">
    <location>
        <position position="326"/>
    </location>
    <ligand>
        <name>L-glutamate</name>
        <dbReference type="ChEBI" id="CHEBI:29985"/>
    </ligand>
</feature>
<evidence type="ECO:0000256" key="3">
    <source>
        <dbReference type="ARBA" id="ARBA00022692"/>
    </source>
</evidence>
<evidence type="ECO:0000256" key="2">
    <source>
        <dbReference type="ARBA" id="ARBA00022475"/>
    </source>
</evidence>
<dbReference type="AlphaFoldDB" id="A0AAD9K741"/>
<gene>
    <name evidence="21" type="ORF">LSH36_53g07050</name>
</gene>
<dbReference type="FunFam" id="3.40.190.10:FF:000060">
    <property type="entry name" value="Glutamate receptor ionotropic, kainate 1"/>
    <property type="match status" value="1"/>
</dbReference>
<evidence type="ECO:0000259" key="20">
    <source>
        <dbReference type="SMART" id="SM00918"/>
    </source>
</evidence>
<dbReference type="Gene3D" id="1.10.287.70">
    <property type="match status" value="1"/>
</dbReference>
<evidence type="ECO:0000256" key="1">
    <source>
        <dbReference type="ARBA" id="ARBA00022448"/>
    </source>
</evidence>
<keyword evidence="2" id="KW-1003">Cell membrane</keyword>
<evidence type="ECO:0000256" key="4">
    <source>
        <dbReference type="ARBA" id="ARBA00022729"/>
    </source>
</evidence>
<keyword evidence="1" id="KW-0813">Transport</keyword>
<dbReference type="SUPFAM" id="SSF81324">
    <property type="entry name" value="Voltage-gated potassium channels"/>
    <property type="match status" value="1"/>
</dbReference>
<keyword evidence="7" id="KW-0406">Ion transport</keyword>
<dbReference type="InterPro" id="IPR015683">
    <property type="entry name" value="Ionotropic_Glu_rcpt"/>
</dbReference>
<keyword evidence="6" id="KW-0770">Synapse</keyword>
<dbReference type="Gene3D" id="3.40.190.10">
    <property type="entry name" value="Periplasmic binding protein-like II"/>
    <property type="match status" value="2"/>
</dbReference>
<evidence type="ECO:0000256" key="9">
    <source>
        <dbReference type="ARBA" id="ARBA00023170"/>
    </source>
</evidence>
<keyword evidence="5 18" id="KW-1133">Transmembrane helix</keyword>
<feature type="domain" description="Ionotropic glutamate receptor C-terminal" evidence="19">
    <location>
        <begin position="31"/>
        <end position="389"/>
    </location>
</feature>
<evidence type="ECO:0000256" key="11">
    <source>
        <dbReference type="ARBA" id="ARBA00023257"/>
    </source>
</evidence>
<dbReference type="SMART" id="SM00079">
    <property type="entry name" value="PBPe"/>
    <property type="match status" value="1"/>
</dbReference>
<keyword evidence="8 18" id="KW-0472">Membrane</keyword>
<dbReference type="SMART" id="SM00918">
    <property type="entry name" value="Lig_chan-Glu_bd"/>
    <property type="match status" value="1"/>
</dbReference>
<keyword evidence="11" id="KW-0628">Postsynaptic cell membrane</keyword>
<feature type="transmembrane region" description="Helical" evidence="18">
    <location>
        <begin position="411"/>
        <end position="436"/>
    </location>
</feature>
<proteinExistence type="predicted"/>
<keyword evidence="4" id="KW-0732">Signal</keyword>
<evidence type="ECO:0000256" key="16">
    <source>
        <dbReference type="PIRSR" id="PIRSR601508-2"/>
    </source>
</evidence>
<dbReference type="FunFam" id="3.40.190.10:FF:000024">
    <property type="entry name" value="Glutamate receptor, ionotropic, delta 1"/>
    <property type="match status" value="1"/>
</dbReference>
<dbReference type="InterPro" id="IPR001320">
    <property type="entry name" value="Iontro_rcpt_C"/>
</dbReference>
<name>A0AAD9K741_9ANNE</name>
<dbReference type="Pfam" id="PF10613">
    <property type="entry name" value="Lig_chan-Glu_bd"/>
    <property type="match status" value="1"/>
</dbReference>
<comment type="caution">
    <text evidence="21">The sequence shown here is derived from an EMBL/GenBank/DDBJ whole genome shotgun (WGS) entry which is preliminary data.</text>
</comment>
<feature type="transmembrane region" description="Helical" evidence="18">
    <location>
        <begin position="199"/>
        <end position="215"/>
    </location>
</feature>
<evidence type="ECO:0000256" key="7">
    <source>
        <dbReference type="ARBA" id="ARBA00023065"/>
    </source>
</evidence>
<feature type="transmembrane region" description="Helical" evidence="18">
    <location>
        <begin position="227"/>
        <end position="249"/>
    </location>
</feature>
<evidence type="ECO:0000256" key="15">
    <source>
        <dbReference type="PIRSR" id="PIRSR601508-1"/>
    </source>
</evidence>
<dbReference type="InterPro" id="IPR019594">
    <property type="entry name" value="Glu/Gly-bd"/>
</dbReference>
<feature type="binding site" evidence="15">
    <location>
        <position position="122"/>
    </location>
    <ligand>
        <name>L-glutamate</name>
        <dbReference type="ChEBI" id="CHEBI:29985"/>
    </ligand>
</feature>
<dbReference type="SUPFAM" id="SSF53850">
    <property type="entry name" value="Periplasmic binding protein-like II"/>
    <property type="match status" value="1"/>
</dbReference>
<keyword evidence="9" id="KW-0675">Receptor</keyword>
<evidence type="ECO:0000256" key="10">
    <source>
        <dbReference type="ARBA" id="ARBA00023180"/>
    </source>
</evidence>
<evidence type="ECO:0000256" key="14">
    <source>
        <dbReference type="ARBA" id="ARBA00034104"/>
    </source>
</evidence>
<comment type="subcellular location">
    <subcellularLocation>
        <location evidence="14">Postsynaptic cell membrane</location>
        <topology evidence="14">Multi-pass membrane protein</topology>
    </subcellularLocation>
</comment>
<evidence type="ECO:0000256" key="8">
    <source>
        <dbReference type="ARBA" id="ARBA00023136"/>
    </source>
</evidence>
<dbReference type="GO" id="GO:0038023">
    <property type="term" value="F:signaling receptor activity"/>
    <property type="evidence" value="ECO:0007669"/>
    <property type="project" value="InterPro"/>
</dbReference>
<evidence type="ECO:0000256" key="17">
    <source>
        <dbReference type="PIRSR" id="PIRSR601508-3"/>
    </source>
</evidence>
<evidence type="ECO:0000313" key="22">
    <source>
        <dbReference type="Proteomes" id="UP001208570"/>
    </source>
</evidence>
<keyword evidence="10" id="KW-0325">Glycoprotein</keyword>
<dbReference type="Proteomes" id="UP001208570">
    <property type="component" value="Unassembled WGS sequence"/>
</dbReference>
<organism evidence="21 22">
    <name type="scientific">Paralvinella palmiformis</name>
    <dbReference type="NCBI Taxonomy" id="53620"/>
    <lineage>
        <taxon>Eukaryota</taxon>
        <taxon>Metazoa</taxon>
        <taxon>Spiralia</taxon>
        <taxon>Lophotrochozoa</taxon>
        <taxon>Annelida</taxon>
        <taxon>Polychaeta</taxon>
        <taxon>Sedentaria</taxon>
        <taxon>Canalipalpata</taxon>
        <taxon>Terebellida</taxon>
        <taxon>Terebelliformia</taxon>
        <taxon>Alvinellidae</taxon>
        <taxon>Paralvinella</taxon>
    </lineage>
</organism>
<keyword evidence="12" id="KW-1071">Ligand-gated ion channel</keyword>
<feature type="non-terminal residue" evidence="21">
    <location>
        <position position="1"/>
    </location>
</feature>
<evidence type="ECO:0000259" key="19">
    <source>
        <dbReference type="SMART" id="SM00079"/>
    </source>
</evidence>
<evidence type="ECO:0000256" key="13">
    <source>
        <dbReference type="ARBA" id="ARBA00023303"/>
    </source>
</evidence>
<evidence type="ECO:0000313" key="21">
    <source>
        <dbReference type="EMBL" id="KAK2165240.1"/>
    </source>
</evidence>
<evidence type="ECO:0000256" key="6">
    <source>
        <dbReference type="ARBA" id="ARBA00023018"/>
    </source>
</evidence>
<feature type="binding site" evidence="15">
    <location>
        <position position="117"/>
    </location>
    <ligand>
        <name>L-glutamate</name>
        <dbReference type="ChEBI" id="CHEBI:29985"/>
    </ligand>
</feature>
<feature type="disulfide bond" evidence="17">
    <location>
        <begin position="338"/>
        <end position="392"/>
    </location>
</feature>
<dbReference type="EMBL" id="JAODUP010000053">
    <property type="protein sequence ID" value="KAK2165240.1"/>
    <property type="molecule type" value="Genomic_DNA"/>
</dbReference>
<protein>
    <recommendedName>
        <fullName evidence="23">Glutamate receptor</fullName>
    </recommendedName>
</protein>
<keyword evidence="22" id="KW-1185">Reference proteome</keyword>
<evidence type="ECO:0000256" key="12">
    <source>
        <dbReference type="ARBA" id="ARBA00023286"/>
    </source>
</evidence>
<evidence type="ECO:0000256" key="5">
    <source>
        <dbReference type="ARBA" id="ARBA00022989"/>
    </source>
</evidence>
<keyword evidence="3 18" id="KW-0812">Transmembrane</keyword>
<keyword evidence="17" id="KW-1015">Disulfide bond</keyword>
<reference evidence="21" key="1">
    <citation type="journal article" date="2023" name="Mol. Biol. Evol.">
        <title>Third-Generation Sequencing Reveals the Adaptive Role of the Epigenome in Three Deep-Sea Polychaetes.</title>
        <authorList>
            <person name="Perez M."/>
            <person name="Aroh O."/>
            <person name="Sun Y."/>
            <person name="Lan Y."/>
            <person name="Juniper S.K."/>
            <person name="Young C.R."/>
            <person name="Angers B."/>
            <person name="Qian P.Y."/>
        </authorList>
    </citation>
    <scope>NUCLEOTIDE SEQUENCE</scope>
    <source>
        <strain evidence="21">P08H-3</strain>
    </source>
</reference>
<sequence length="516" mass="59024">RGVWLQEYRELKLLPYSVKDRQEPNILGRQKVRIVTIIDPPFVMYNEKRRNSPNNDRFQGYLVDLIEEIAKRLNFEYELYESPDGNYGSKDFMTNEWNGMIKELINGEAAMCLGAISITSEREQVVDFTKPYKQKKFNLLMRKPKKKSSIFQFLWPLSTHVWLLTVSSMVVVGFLLFLMDHFSPNSNNPDMGRFTLKESIWFIYGSLVGVGTEMVPRTISGRLLSGAWWFVGLILVSSYTANLAAFLTVTKIETPIKSVADLARQTKIKYGTVKNTYAHTMFRASQVDIFKKMWTSMDKIHPDSMVDNFSVAIQKVKTEDYAFIWDQPINDYIALHDCETIAIGDPFDEKGYGIGVPIGASYRDQITMVILSLGEEGFMTTLKEKWWSGGKCEGFKETGTSSTKELQLDNVAGVFVVVAMAALLALIACFIEYLWLTTKKKKKKIMTYGEISTRAVVNVSAVLSTINTFRCDIKHAIYLQSRTVNADREKDRSNVPLRNCLFTSDQQDFVRKESRL</sequence>
<evidence type="ECO:0000256" key="18">
    <source>
        <dbReference type="SAM" id="Phobius"/>
    </source>
</evidence>
<dbReference type="GO" id="GO:0015276">
    <property type="term" value="F:ligand-gated monoatomic ion channel activity"/>
    <property type="evidence" value="ECO:0007669"/>
    <property type="project" value="InterPro"/>
</dbReference>
<dbReference type="InterPro" id="IPR001508">
    <property type="entry name" value="Iono_Glu_rcpt_met"/>
</dbReference>
<dbReference type="Pfam" id="PF00060">
    <property type="entry name" value="Lig_chan"/>
    <property type="match status" value="1"/>
</dbReference>
<dbReference type="FunFam" id="1.10.287.70:FF:000143">
    <property type="entry name" value="Probable glutamate receptor"/>
    <property type="match status" value="1"/>
</dbReference>
<feature type="domain" description="Ionotropic glutamate receptor L-glutamate and glycine-binding" evidence="20">
    <location>
        <begin position="41"/>
        <end position="106"/>
    </location>
</feature>
<feature type="transmembrane region" description="Helical" evidence="18">
    <location>
        <begin position="153"/>
        <end position="179"/>
    </location>
</feature>
<dbReference type="PRINTS" id="PR00177">
    <property type="entry name" value="NMDARECEPTOR"/>
</dbReference>
<accession>A0AAD9K741</accession>